<comment type="caution">
    <text evidence="2">The sequence shown here is derived from an EMBL/GenBank/DDBJ whole genome shotgun (WGS) entry which is preliminary data.</text>
</comment>
<organism evidence="2 3">
    <name type="scientific">Bacteroides caccae</name>
    <dbReference type="NCBI Taxonomy" id="47678"/>
    <lineage>
        <taxon>Bacteria</taxon>
        <taxon>Pseudomonadati</taxon>
        <taxon>Bacteroidota</taxon>
        <taxon>Bacteroidia</taxon>
        <taxon>Bacteroidales</taxon>
        <taxon>Bacteroidaceae</taxon>
        <taxon>Bacteroides</taxon>
    </lineage>
</organism>
<accession>A0A414FMC1</accession>
<protein>
    <submittedName>
        <fullName evidence="2">Uncharacterized protein</fullName>
    </submittedName>
</protein>
<dbReference type="Proteomes" id="UP000284689">
    <property type="component" value="Unassembled WGS sequence"/>
</dbReference>
<evidence type="ECO:0000313" key="2">
    <source>
        <dbReference type="EMBL" id="RHD50171.1"/>
    </source>
</evidence>
<dbReference type="RefSeq" id="WP_122264353.1">
    <property type="nucleotide sequence ID" value="NZ_QSJD01000008.1"/>
</dbReference>
<gene>
    <name evidence="2" type="ORF">DW794_06730</name>
    <name evidence="1" type="ORF">F2Y35_16410</name>
</gene>
<dbReference type="Proteomes" id="UP000491168">
    <property type="component" value="Unassembled WGS sequence"/>
</dbReference>
<dbReference type="EMBL" id="QSJD01000008">
    <property type="protein sequence ID" value="RHD50171.1"/>
    <property type="molecule type" value="Genomic_DNA"/>
</dbReference>
<sequence length="109" mass="12998">MEKRKRAVSTTTQFHDDEAKIEKEKGINKVYNYFRYTTGTSLDCMLEIGILRNCITYYIRDLEKMNLLQAVFRARDKHTRRMAKYYSADPAMWKNISDKQLNIVFDESI</sequence>
<name>A0A414FMC1_9BACE</name>
<proteinExistence type="predicted"/>
<dbReference type="AlphaFoldDB" id="A0A414FMC1"/>
<dbReference type="EMBL" id="VVYF01000017">
    <property type="protein sequence ID" value="KAA5489286.1"/>
    <property type="molecule type" value="Genomic_DNA"/>
</dbReference>
<evidence type="ECO:0000313" key="3">
    <source>
        <dbReference type="Proteomes" id="UP000284689"/>
    </source>
</evidence>
<reference evidence="1 4" key="2">
    <citation type="journal article" date="2019" name="Nat. Med.">
        <title>A library of human gut bacterial isolates paired with longitudinal multiomics data enables mechanistic microbiome research.</title>
        <authorList>
            <person name="Poyet M."/>
            <person name="Groussin M."/>
            <person name="Gibbons S.M."/>
            <person name="Avila-Pacheco J."/>
            <person name="Jiang X."/>
            <person name="Kearney S.M."/>
            <person name="Perrotta A.R."/>
            <person name="Berdy B."/>
            <person name="Zhao S."/>
            <person name="Lieberman T.D."/>
            <person name="Swanson P.K."/>
            <person name="Smith M."/>
            <person name="Roesemann S."/>
            <person name="Alexander J.E."/>
            <person name="Rich S.A."/>
            <person name="Livny J."/>
            <person name="Vlamakis H."/>
            <person name="Clish C."/>
            <person name="Bullock K."/>
            <person name="Deik A."/>
            <person name="Scott J."/>
            <person name="Pierce K.A."/>
            <person name="Xavier R.J."/>
            <person name="Alm E.J."/>
        </authorList>
    </citation>
    <scope>NUCLEOTIDE SEQUENCE [LARGE SCALE GENOMIC DNA]</scope>
    <source>
        <strain evidence="1 4">BIOML-A21</strain>
    </source>
</reference>
<evidence type="ECO:0000313" key="1">
    <source>
        <dbReference type="EMBL" id="KAA5489286.1"/>
    </source>
</evidence>
<reference evidence="2 3" key="1">
    <citation type="submission" date="2018-08" db="EMBL/GenBank/DDBJ databases">
        <title>A genome reference for cultivated species of the human gut microbiota.</title>
        <authorList>
            <person name="Zou Y."/>
            <person name="Xue W."/>
            <person name="Luo G."/>
        </authorList>
    </citation>
    <scope>NUCLEOTIDE SEQUENCE [LARGE SCALE GENOMIC DNA]</scope>
    <source>
        <strain evidence="2 3">AM31-16AC</strain>
    </source>
</reference>
<evidence type="ECO:0000313" key="4">
    <source>
        <dbReference type="Proteomes" id="UP000491168"/>
    </source>
</evidence>